<reference evidence="5" key="1">
    <citation type="journal article" date="2019" name="Int. J. Syst. Evol. Microbiol.">
        <title>The Global Catalogue of Microorganisms (GCM) 10K type strain sequencing project: providing services to taxonomists for standard genome sequencing and annotation.</title>
        <authorList>
            <consortium name="The Broad Institute Genomics Platform"/>
            <consortium name="The Broad Institute Genome Sequencing Center for Infectious Disease"/>
            <person name="Wu L."/>
            <person name="Ma J."/>
        </authorList>
    </citation>
    <scope>NUCLEOTIDE SEQUENCE [LARGE SCALE GENOMIC DNA]</scope>
    <source>
        <strain evidence="5">KCTC 33576</strain>
    </source>
</reference>
<keyword evidence="1" id="KW-0808">Transferase</keyword>
<name>A0ABW5XAT5_9MICO</name>
<feature type="domain" description="Phospholipid/glycerol acyltransferase" evidence="3">
    <location>
        <begin position="47"/>
        <end position="156"/>
    </location>
</feature>
<dbReference type="PANTHER" id="PTHR10434:SF11">
    <property type="entry name" value="1-ACYL-SN-GLYCEROL-3-PHOSPHATE ACYLTRANSFERASE"/>
    <property type="match status" value="1"/>
</dbReference>
<evidence type="ECO:0000256" key="1">
    <source>
        <dbReference type="ARBA" id="ARBA00022679"/>
    </source>
</evidence>
<evidence type="ECO:0000256" key="2">
    <source>
        <dbReference type="ARBA" id="ARBA00023315"/>
    </source>
</evidence>
<gene>
    <name evidence="4" type="ORF">ACFSYH_03120</name>
</gene>
<dbReference type="EMBL" id="JBHUOP010000001">
    <property type="protein sequence ID" value="MFD2839556.1"/>
    <property type="molecule type" value="Genomic_DNA"/>
</dbReference>
<evidence type="ECO:0000259" key="3">
    <source>
        <dbReference type="SMART" id="SM00563"/>
    </source>
</evidence>
<accession>A0ABW5XAT5</accession>
<dbReference type="PANTHER" id="PTHR10434">
    <property type="entry name" value="1-ACYL-SN-GLYCEROL-3-PHOSPHATE ACYLTRANSFERASE"/>
    <property type="match status" value="1"/>
</dbReference>
<dbReference type="SMART" id="SM00563">
    <property type="entry name" value="PlsC"/>
    <property type="match status" value="1"/>
</dbReference>
<protein>
    <submittedName>
        <fullName evidence="4">Lysophospholipid acyltransferase family protein</fullName>
    </submittedName>
</protein>
<proteinExistence type="predicted"/>
<dbReference type="Proteomes" id="UP001597391">
    <property type="component" value="Unassembled WGS sequence"/>
</dbReference>
<dbReference type="RefSeq" id="WP_377465038.1">
    <property type="nucleotide sequence ID" value="NZ_JBHUOP010000001.1"/>
</dbReference>
<dbReference type="GO" id="GO:0016746">
    <property type="term" value="F:acyltransferase activity"/>
    <property type="evidence" value="ECO:0007669"/>
    <property type="project" value="UniProtKB-KW"/>
</dbReference>
<dbReference type="SUPFAM" id="SSF69593">
    <property type="entry name" value="Glycerol-3-phosphate (1)-acyltransferase"/>
    <property type="match status" value="1"/>
</dbReference>
<keyword evidence="2 4" id="KW-0012">Acyltransferase</keyword>
<dbReference type="Pfam" id="PF01553">
    <property type="entry name" value="Acyltransferase"/>
    <property type="match status" value="1"/>
</dbReference>
<evidence type="ECO:0000313" key="4">
    <source>
        <dbReference type="EMBL" id="MFD2839556.1"/>
    </source>
</evidence>
<sequence length="236" mass="25227">MSHTEPGDWMPAAWTPRWARHVGRILCGTLWHVEVYGAENVPADGRVIVAANHAGLIDGPLMMGFVPRPTHFLVKGAFFRGPVGWVLRACGQIPVLPGGGRSALSAGRGVLMRDGCVGIFPEGRRGRGDVARLHPGVGWLSLHTGAPVVPVAVLGTRVTGKSVHALPRLRTRIVVLYGAPVTVPSSCNGEPTRRDIADMTDRVRTAMSELLMEAQQKYGIVMPTDDGTEGSYSANV</sequence>
<organism evidence="4 5">
    <name type="scientific">Populibacterium corticicola</name>
    <dbReference type="NCBI Taxonomy" id="1812826"/>
    <lineage>
        <taxon>Bacteria</taxon>
        <taxon>Bacillati</taxon>
        <taxon>Actinomycetota</taxon>
        <taxon>Actinomycetes</taxon>
        <taxon>Micrococcales</taxon>
        <taxon>Jonesiaceae</taxon>
        <taxon>Populibacterium</taxon>
    </lineage>
</organism>
<evidence type="ECO:0000313" key="5">
    <source>
        <dbReference type="Proteomes" id="UP001597391"/>
    </source>
</evidence>
<keyword evidence="5" id="KW-1185">Reference proteome</keyword>
<dbReference type="CDD" id="cd07989">
    <property type="entry name" value="LPLAT_AGPAT-like"/>
    <property type="match status" value="1"/>
</dbReference>
<comment type="caution">
    <text evidence="4">The sequence shown here is derived from an EMBL/GenBank/DDBJ whole genome shotgun (WGS) entry which is preliminary data.</text>
</comment>
<dbReference type="InterPro" id="IPR002123">
    <property type="entry name" value="Plipid/glycerol_acylTrfase"/>
</dbReference>